<dbReference type="GO" id="GO:0006310">
    <property type="term" value="P:DNA recombination"/>
    <property type="evidence" value="ECO:0007669"/>
    <property type="project" value="InterPro"/>
</dbReference>
<accession>A0A4V5PTL5</accession>
<dbReference type="GO" id="GO:0006281">
    <property type="term" value="P:DNA repair"/>
    <property type="evidence" value="ECO:0007669"/>
    <property type="project" value="InterPro"/>
</dbReference>
<evidence type="ECO:0000256" key="5">
    <source>
        <dbReference type="ARBA" id="ARBA00022839"/>
    </source>
</evidence>
<dbReference type="Pfam" id="PF01368">
    <property type="entry name" value="DHH"/>
    <property type="match status" value="1"/>
</dbReference>
<keyword evidence="11" id="KW-1185">Reference proteome</keyword>
<name>A0A4V5PTL5_9SPHN</name>
<feature type="domain" description="RecJ OB" evidence="9">
    <location>
        <begin position="473"/>
        <end position="583"/>
    </location>
</feature>
<dbReference type="InterPro" id="IPR004610">
    <property type="entry name" value="RecJ"/>
</dbReference>
<dbReference type="PANTHER" id="PTHR30255">
    <property type="entry name" value="SINGLE-STRANDED-DNA-SPECIFIC EXONUCLEASE RECJ"/>
    <property type="match status" value="1"/>
</dbReference>
<dbReference type="Proteomes" id="UP000309138">
    <property type="component" value="Unassembled WGS sequence"/>
</dbReference>
<dbReference type="InterPro" id="IPR038763">
    <property type="entry name" value="DHH_sf"/>
</dbReference>
<dbReference type="GO" id="GO:0008409">
    <property type="term" value="F:5'-3' exonuclease activity"/>
    <property type="evidence" value="ECO:0007669"/>
    <property type="project" value="InterPro"/>
</dbReference>
<dbReference type="InterPro" id="IPR001667">
    <property type="entry name" value="DDH_dom"/>
</dbReference>
<proteinExistence type="inferred from homology"/>
<evidence type="ECO:0000259" key="8">
    <source>
        <dbReference type="Pfam" id="PF02272"/>
    </source>
</evidence>
<dbReference type="Gene3D" id="3.90.1640.30">
    <property type="match status" value="1"/>
</dbReference>
<dbReference type="Gene3D" id="3.10.310.30">
    <property type="match status" value="1"/>
</dbReference>
<dbReference type="RefSeq" id="WP_136942480.1">
    <property type="nucleotide sequence ID" value="NZ_SWKR01000002.1"/>
</dbReference>
<reference evidence="10 11" key="1">
    <citation type="submission" date="2019-04" db="EMBL/GenBank/DDBJ databases">
        <authorList>
            <person name="Yang Y."/>
            <person name="Wei D."/>
        </authorList>
    </citation>
    <scope>NUCLEOTIDE SEQUENCE [LARGE SCALE GENOMIC DNA]</scope>
    <source>
        <strain evidence="10 11">L-1-4w-11</strain>
    </source>
</reference>
<evidence type="ECO:0000256" key="6">
    <source>
        <dbReference type="SAM" id="Coils"/>
    </source>
</evidence>
<feature type="coiled-coil region" evidence="6">
    <location>
        <begin position="327"/>
        <end position="361"/>
    </location>
</feature>
<gene>
    <name evidence="10" type="primary">recJ</name>
    <name evidence="10" type="ORF">FBR43_07005</name>
</gene>
<keyword evidence="3" id="KW-0540">Nuclease</keyword>
<comment type="caution">
    <text evidence="10">The sequence shown here is derived from an EMBL/GenBank/DDBJ whole genome shotgun (WGS) entry which is preliminary data.</text>
</comment>
<dbReference type="AlphaFoldDB" id="A0A4V5PTL5"/>
<dbReference type="Pfam" id="PF02272">
    <property type="entry name" value="DHHA1"/>
    <property type="match status" value="1"/>
</dbReference>
<dbReference type="Pfam" id="PF17768">
    <property type="entry name" value="RecJ_OB"/>
    <property type="match status" value="1"/>
</dbReference>
<comment type="similarity">
    <text evidence="1">Belongs to the RecJ family.</text>
</comment>
<feature type="domain" description="DDH" evidence="7">
    <location>
        <begin position="87"/>
        <end position="247"/>
    </location>
</feature>
<evidence type="ECO:0000259" key="7">
    <source>
        <dbReference type="Pfam" id="PF01368"/>
    </source>
</evidence>
<dbReference type="InterPro" id="IPR041122">
    <property type="entry name" value="RecJ_OB"/>
</dbReference>
<evidence type="ECO:0000259" key="9">
    <source>
        <dbReference type="Pfam" id="PF17768"/>
    </source>
</evidence>
<feature type="domain" description="DHHA1" evidence="8">
    <location>
        <begin position="368"/>
        <end position="459"/>
    </location>
</feature>
<keyword evidence="4" id="KW-0378">Hydrolase</keyword>
<dbReference type="PANTHER" id="PTHR30255:SF2">
    <property type="entry name" value="SINGLE-STRANDED-DNA-SPECIFIC EXONUCLEASE RECJ"/>
    <property type="match status" value="1"/>
</dbReference>
<evidence type="ECO:0000313" key="10">
    <source>
        <dbReference type="EMBL" id="TKD50538.1"/>
    </source>
</evidence>
<dbReference type="OrthoDB" id="9809852at2"/>
<evidence type="ECO:0000313" key="11">
    <source>
        <dbReference type="Proteomes" id="UP000309138"/>
    </source>
</evidence>
<evidence type="ECO:0000256" key="4">
    <source>
        <dbReference type="ARBA" id="ARBA00022801"/>
    </source>
</evidence>
<keyword evidence="6" id="KW-0175">Coiled coil</keyword>
<evidence type="ECO:0000256" key="2">
    <source>
        <dbReference type="ARBA" id="ARBA00019841"/>
    </source>
</evidence>
<dbReference type="InterPro" id="IPR051673">
    <property type="entry name" value="SSDNA_exonuclease_RecJ"/>
</dbReference>
<dbReference type="InterPro" id="IPR003156">
    <property type="entry name" value="DHHA1_dom"/>
</dbReference>
<dbReference type="GO" id="GO:0003676">
    <property type="term" value="F:nucleic acid binding"/>
    <property type="evidence" value="ECO:0007669"/>
    <property type="project" value="InterPro"/>
</dbReference>
<dbReference type="NCBIfam" id="TIGR00644">
    <property type="entry name" value="recJ"/>
    <property type="match status" value="1"/>
</dbReference>
<evidence type="ECO:0000256" key="1">
    <source>
        <dbReference type="ARBA" id="ARBA00005915"/>
    </source>
</evidence>
<evidence type="ECO:0000256" key="3">
    <source>
        <dbReference type="ARBA" id="ARBA00022722"/>
    </source>
</evidence>
<sequence>MSPVCNVSQSILGQPWHWRGLAGDTLDSGFAPDDLVTRLLLARGCPRDALDAHRAPSIRAFMPDPSIFRDMDKAAERLADAVQAGEQVAIFGDYDVDGATSAALMVLLLRDLGLAARPYIPDRLMEGYGPSGEALVRLGREGATLIVTVDCGAQAFEALDAARDAGIEVIVVDHHKCSSALPHALAIVNPNRVDEGEGAAHGHLAAVGMAFLLGAALLRTLRARGHFSPERPEPRLIDLLDIVALGTVADVAALKGLNRAFVAQGLKVMAGRRNIGLAALIEASRLTRAPVCSDLGFALGPRINAGGRVGRADLGVRLLTATDAHEARGIAEELDRLNEERRAIEGEVQALADTLADAQTDRAVTLVAAEGWHPGVIGIVAGRLKERLGRPALVFAIDEAGIAKGSGRSIPGVDLGAAVLAAKDVGLLLAGGGHAMAAGATIAADRIGDLTAFLEERLAERVRVAQGERALLVDAVLAPGGVCVDLVEALEVGGPYGMGWPQPRVAVGPVRIVKADRVGNGHVRVIAVGEDGRSLKAVGFRQADTALGAALLGTPPHRRLWLAGRARRDDWGSRPAAELHIDDAAWAD</sequence>
<protein>
    <recommendedName>
        <fullName evidence="2">Single-stranded-DNA-specific exonuclease RecJ</fullName>
    </recommendedName>
</protein>
<dbReference type="SUPFAM" id="SSF64182">
    <property type="entry name" value="DHH phosphoesterases"/>
    <property type="match status" value="1"/>
</dbReference>
<keyword evidence="5 10" id="KW-0269">Exonuclease</keyword>
<organism evidence="10 11">
    <name type="scientific">Sphingomonas baiyangensis</name>
    <dbReference type="NCBI Taxonomy" id="2572576"/>
    <lineage>
        <taxon>Bacteria</taxon>
        <taxon>Pseudomonadati</taxon>
        <taxon>Pseudomonadota</taxon>
        <taxon>Alphaproteobacteria</taxon>
        <taxon>Sphingomonadales</taxon>
        <taxon>Sphingomonadaceae</taxon>
        <taxon>Sphingomonas</taxon>
    </lineage>
</organism>
<dbReference type="EMBL" id="SWKR01000002">
    <property type="protein sequence ID" value="TKD50538.1"/>
    <property type="molecule type" value="Genomic_DNA"/>
</dbReference>